<dbReference type="GO" id="GO:0000139">
    <property type="term" value="C:Golgi membrane"/>
    <property type="evidence" value="ECO:0007669"/>
    <property type="project" value="UniProtKB-SubCell"/>
</dbReference>
<sequence>MPFFLRKRLTCLYIISAPLPLYSTLIILSGYTFGPWTGAIISYLASLAGAILVFMSSRAFFRDAISRWLNCTIIVKRVVRAIEKRPRLLFLIRLAPYPFNVMNCLLAASPTLTLRTYTICTALSLFKVIIHTSIGSSIRSFAEYHVAKPGQPPHDTSDESMLAHYSTILGVTLCVGIFVYLSYVARRAVDDELQDEAINREETMAFLSDDEVAQDSEDMMEESPYSTLHRPASLPRFFASGADDRFTNAGYEEATLGLGH</sequence>
<protein>
    <recommendedName>
        <fullName evidence="4">Golgi apparatus membrane protein TVP38</fullName>
    </recommendedName>
    <alternativeName>
        <fullName evidence="5">Golgi apparatus membrane protein tvp38</fullName>
    </alternativeName>
</protein>
<reference evidence="12 13" key="1">
    <citation type="submission" date="2019-02" db="EMBL/GenBank/DDBJ databases">
        <title>Genome sequencing of the rare red list fungi Antrodiella citrinella (Flaviporus citrinellus).</title>
        <authorList>
            <person name="Buettner E."/>
            <person name="Kellner H."/>
        </authorList>
    </citation>
    <scope>NUCLEOTIDE SEQUENCE [LARGE SCALE GENOMIC DNA]</scope>
    <source>
        <strain evidence="12 13">DSM 108506</strain>
    </source>
</reference>
<dbReference type="InterPro" id="IPR032816">
    <property type="entry name" value="VTT_dom"/>
</dbReference>
<evidence type="ECO:0000256" key="5">
    <source>
        <dbReference type="ARBA" id="ARBA00020673"/>
    </source>
</evidence>
<feature type="transmembrane region" description="Helical" evidence="10">
    <location>
        <begin position="88"/>
        <end position="108"/>
    </location>
</feature>
<dbReference type="PANTHER" id="PTHR47549:SF3">
    <property type="entry name" value="GOLGI APPARATUS MEMBRANE PROTEIN TVP38"/>
    <property type="match status" value="1"/>
</dbReference>
<keyword evidence="9 10" id="KW-0472">Membrane</keyword>
<feature type="transmembrane region" description="Helical" evidence="10">
    <location>
        <begin position="12"/>
        <end position="34"/>
    </location>
</feature>
<dbReference type="EMBL" id="SGPM01000003">
    <property type="protein sequence ID" value="THH33796.1"/>
    <property type="molecule type" value="Genomic_DNA"/>
</dbReference>
<dbReference type="Pfam" id="PF09335">
    <property type="entry name" value="VTT_dom"/>
    <property type="match status" value="1"/>
</dbReference>
<evidence type="ECO:0000256" key="1">
    <source>
        <dbReference type="ARBA" id="ARBA00002978"/>
    </source>
</evidence>
<organism evidence="12 13">
    <name type="scientific">Antrodiella citrinella</name>
    <dbReference type="NCBI Taxonomy" id="2447956"/>
    <lineage>
        <taxon>Eukaryota</taxon>
        <taxon>Fungi</taxon>
        <taxon>Dikarya</taxon>
        <taxon>Basidiomycota</taxon>
        <taxon>Agaricomycotina</taxon>
        <taxon>Agaricomycetes</taxon>
        <taxon>Polyporales</taxon>
        <taxon>Steccherinaceae</taxon>
        <taxon>Antrodiella</taxon>
    </lineage>
</organism>
<proteinExistence type="inferred from homology"/>
<evidence type="ECO:0000256" key="10">
    <source>
        <dbReference type="SAM" id="Phobius"/>
    </source>
</evidence>
<dbReference type="GO" id="GO:0016192">
    <property type="term" value="P:vesicle-mediated transport"/>
    <property type="evidence" value="ECO:0007669"/>
    <property type="project" value="TreeGrafter"/>
</dbReference>
<dbReference type="Proteomes" id="UP000308730">
    <property type="component" value="Unassembled WGS sequence"/>
</dbReference>
<gene>
    <name evidence="12" type="ORF">EUX98_g402</name>
</gene>
<evidence type="ECO:0000256" key="9">
    <source>
        <dbReference type="ARBA" id="ARBA00023136"/>
    </source>
</evidence>
<evidence type="ECO:0000256" key="6">
    <source>
        <dbReference type="ARBA" id="ARBA00022692"/>
    </source>
</evidence>
<name>A0A4S4N430_9APHY</name>
<evidence type="ECO:0000259" key="11">
    <source>
        <dbReference type="Pfam" id="PF09335"/>
    </source>
</evidence>
<evidence type="ECO:0000313" key="12">
    <source>
        <dbReference type="EMBL" id="THH33796.1"/>
    </source>
</evidence>
<comment type="function">
    <text evidence="1">Golgi membrane protein involved in vesicular trafficking and spindle migration.</text>
</comment>
<dbReference type="PANTHER" id="PTHR47549">
    <property type="entry name" value="GOLGI APPARATUS MEMBRANE PROTEIN TVP38-RELATED"/>
    <property type="match status" value="1"/>
</dbReference>
<dbReference type="InterPro" id="IPR051076">
    <property type="entry name" value="Golgi_membrane_TVP38/TMEM64"/>
</dbReference>
<feature type="domain" description="VTT" evidence="11">
    <location>
        <begin position="22"/>
        <end position="136"/>
    </location>
</feature>
<evidence type="ECO:0000256" key="3">
    <source>
        <dbReference type="ARBA" id="ARBA00008640"/>
    </source>
</evidence>
<evidence type="ECO:0000256" key="4">
    <source>
        <dbReference type="ARBA" id="ARBA00013533"/>
    </source>
</evidence>
<keyword evidence="8" id="KW-0333">Golgi apparatus</keyword>
<evidence type="ECO:0000256" key="2">
    <source>
        <dbReference type="ARBA" id="ARBA00004653"/>
    </source>
</evidence>
<accession>A0A4S4N430</accession>
<evidence type="ECO:0000256" key="7">
    <source>
        <dbReference type="ARBA" id="ARBA00022989"/>
    </source>
</evidence>
<dbReference type="OrthoDB" id="166803at2759"/>
<keyword evidence="6 10" id="KW-0812">Transmembrane</keyword>
<keyword evidence="13" id="KW-1185">Reference proteome</keyword>
<feature type="transmembrane region" description="Helical" evidence="10">
    <location>
        <begin position="162"/>
        <end position="183"/>
    </location>
</feature>
<keyword evidence="7 10" id="KW-1133">Transmembrane helix</keyword>
<feature type="transmembrane region" description="Helical" evidence="10">
    <location>
        <begin position="40"/>
        <end position="61"/>
    </location>
</feature>
<comment type="subcellular location">
    <subcellularLocation>
        <location evidence="2">Golgi apparatus membrane</location>
        <topology evidence="2">Multi-pass membrane protein</topology>
    </subcellularLocation>
</comment>
<comment type="caution">
    <text evidence="12">The sequence shown here is derived from an EMBL/GenBank/DDBJ whole genome shotgun (WGS) entry which is preliminary data.</text>
</comment>
<dbReference type="GO" id="GO:0000022">
    <property type="term" value="P:mitotic spindle elongation"/>
    <property type="evidence" value="ECO:0007669"/>
    <property type="project" value="TreeGrafter"/>
</dbReference>
<comment type="similarity">
    <text evidence="3">Belongs to the TVP38/TMEM64 family.</text>
</comment>
<dbReference type="AlphaFoldDB" id="A0A4S4N430"/>
<evidence type="ECO:0000256" key="8">
    <source>
        <dbReference type="ARBA" id="ARBA00023034"/>
    </source>
</evidence>
<evidence type="ECO:0000313" key="13">
    <source>
        <dbReference type="Proteomes" id="UP000308730"/>
    </source>
</evidence>